<proteinExistence type="predicted"/>
<evidence type="ECO:0000313" key="3">
    <source>
        <dbReference type="Proteomes" id="UP000323300"/>
    </source>
</evidence>
<dbReference type="Pfam" id="PF01764">
    <property type="entry name" value="Lipase_3"/>
    <property type="match status" value="1"/>
</dbReference>
<sequence length="319" mass="35050">MNAVQYSFDEFWSLVNGLSSDQRALPYVCALASELAYHHVPQFEIDAPKRAKLVVPCAAYRAIAAAGTATNVFTVLRERDLARAFVAVDRFVIAAGFAVGDKLFVGFRGTAFLFDWRINLSAPLVPVAGVFPTTLGALLWPGAGRLHRGFAEEAVRIAIKIREEAEKIGGPFSKVYLCGHSLGGAVAAIAEGLLYPLGDIEPTHIFGAPRYADVSHYYSRRTAPPLQFKRAGDIVPAVPSRRMGYADHPREFDTQGREDPTLRDRTGAYFLWRTSLFAARSFEPHSMEGYRKELGIACGAKLAAQELTDRGKLTTEHVF</sequence>
<dbReference type="PANTHER" id="PTHR45856:SF24">
    <property type="entry name" value="FUNGAL LIPASE-LIKE DOMAIN-CONTAINING PROTEIN"/>
    <property type="match status" value="1"/>
</dbReference>
<dbReference type="EMBL" id="FOSL01000026">
    <property type="protein sequence ID" value="SFL04981.1"/>
    <property type="molecule type" value="Genomic_DNA"/>
</dbReference>
<accession>A0A1I4ELE7</accession>
<dbReference type="PANTHER" id="PTHR45856">
    <property type="entry name" value="ALPHA/BETA-HYDROLASES SUPERFAMILY PROTEIN"/>
    <property type="match status" value="1"/>
</dbReference>
<dbReference type="Gene3D" id="3.40.50.1820">
    <property type="entry name" value="alpha/beta hydrolase"/>
    <property type="match status" value="1"/>
</dbReference>
<protein>
    <submittedName>
        <fullName evidence="2">Lipase (Class 3)</fullName>
    </submittedName>
</protein>
<dbReference type="SUPFAM" id="SSF53474">
    <property type="entry name" value="alpha/beta-Hydrolases"/>
    <property type="match status" value="1"/>
</dbReference>
<organism evidence="2 3">
    <name type="scientific">Neomesorhizobium albiziae</name>
    <dbReference type="NCBI Taxonomy" id="335020"/>
    <lineage>
        <taxon>Bacteria</taxon>
        <taxon>Pseudomonadati</taxon>
        <taxon>Pseudomonadota</taxon>
        <taxon>Alphaproteobacteria</taxon>
        <taxon>Hyphomicrobiales</taxon>
        <taxon>Phyllobacteriaceae</taxon>
        <taxon>Neomesorhizobium</taxon>
    </lineage>
</organism>
<feature type="domain" description="Fungal lipase-type" evidence="1">
    <location>
        <begin position="104"/>
        <end position="241"/>
    </location>
</feature>
<dbReference type="InterPro" id="IPR051218">
    <property type="entry name" value="Sec_MonoDiacylglyc_Lipase"/>
</dbReference>
<dbReference type="GO" id="GO:0006629">
    <property type="term" value="P:lipid metabolic process"/>
    <property type="evidence" value="ECO:0007669"/>
    <property type="project" value="InterPro"/>
</dbReference>
<dbReference type="AlphaFoldDB" id="A0A1I4ELE7"/>
<reference evidence="2 3" key="1">
    <citation type="submission" date="2016-10" db="EMBL/GenBank/DDBJ databases">
        <authorList>
            <person name="Varghese N."/>
            <person name="Submissions S."/>
        </authorList>
    </citation>
    <scope>NUCLEOTIDE SEQUENCE [LARGE SCALE GENOMIC DNA]</scope>
    <source>
        <strain evidence="2 3">DSM 21822</strain>
    </source>
</reference>
<evidence type="ECO:0000313" key="2">
    <source>
        <dbReference type="EMBL" id="SFL04981.1"/>
    </source>
</evidence>
<dbReference type="InterPro" id="IPR029058">
    <property type="entry name" value="AB_hydrolase_fold"/>
</dbReference>
<gene>
    <name evidence="2" type="ORF">SAMN04488498_12653</name>
</gene>
<dbReference type="Proteomes" id="UP000323300">
    <property type="component" value="Unassembled WGS sequence"/>
</dbReference>
<name>A0A1I4ELE7_9HYPH</name>
<dbReference type="RefSeq" id="WP_149763239.1">
    <property type="nucleotide sequence ID" value="NZ_BSPE01000029.1"/>
</dbReference>
<dbReference type="OrthoDB" id="5522031at2"/>
<dbReference type="InterPro" id="IPR002921">
    <property type="entry name" value="Fungal_lipase-type"/>
</dbReference>
<keyword evidence="3" id="KW-1185">Reference proteome</keyword>
<evidence type="ECO:0000259" key="1">
    <source>
        <dbReference type="Pfam" id="PF01764"/>
    </source>
</evidence>